<dbReference type="AlphaFoldDB" id="A0A6F9EHA8"/>
<dbReference type="Proteomes" id="UP000502196">
    <property type="component" value="Chromosome"/>
</dbReference>
<gene>
    <name evidence="2" type="ORF">COOX1_3205</name>
</gene>
<reference evidence="2 3" key="1">
    <citation type="submission" date="2020-04" db="EMBL/GenBank/DDBJ databases">
        <authorList>
            <person name="Hogendoorn C."/>
        </authorList>
    </citation>
    <scope>NUCLEOTIDE SEQUENCE [LARGE SCALE GENOMIC DNA]</scope>
    <source>
        <strain evidence="2">COOX1</strain>
    </source>
</reference>
<evidence type="ECO:0000313" key="2">
    <source>
        <dbReference type="EMBL" id="CAB3395960.1"/>
    </source>
</evidence>
<name>A0A6F9EHA8_9BACL</name>
<proteinExistence type="predicted"/>
<organism evidence="2 3">
    <name type="scientific">Kyrpidia spormannii</name>
    <dbReference type="NCBI Taxonomy" id="2055160"/>
    <lineage>
        <taxon>Bacteria</taxon>
        <taxon>Bacillati</taxon>
        <taxon>Bacillota</taxon>
        <taxon>Bacilli</taxon>
        <taxon>Bacillales</taxon>
        <taxon>Alicyclobacillaceae</taxon>
        <taxon>Kyrpidia</taxon>
    </lineage>
</organism>
<keyword evidence="1" id="KW-0812">Transmembrane</keyword>
<accession>A0A6F9EHA8</accession>
<feature type="transmembrane region" description="Helical" evidence="1">
    <location>
        <begin position="20"/>
        <end position="41"/>
    </location>
</feature>
<keyword evidence="1" id="KW-1133">Transmembrane helix</keyword>
<sequence>MAVDAAYPNFLDSPPFGPRHYRTLFLFVSSGLALRMMFAFVNRWGMSPSLAVSITSR</sequence>
<evidence type="ECO:0000313" key="3">
    <source>
        <dbReference type="Proteomes" id="UP000502196"/>
    </source>
</evidence>
<evidence type="ECO:0000256" key="1">
    <source>
        <dbReference type="SAM" id="Phobius"/>
    </source>
</evidence>
<protein>
    <submittedName>
        <fullName evidence="2">Uncharacterized protein</fullName>
    </submittedName>
</protein>
<keyword evidence="1" id="KW-0472">Membrane</keyword>
<dbReference type="EMBL" id="LR792683">
    <property type="protein sequence ID" value="CAB3395960.1"/>
    <property type="molecule type" value="Genomic_DNA"/>
</dbReference>